<organism evidence="1 2">
    <name type="scientific">Candidatus Iainarchaeum sp</name>
    <dbReference type="NCBI Taxonomy" id="3101447"/>
    <lineage>
        <taxon>Archaea</taxon>
        <taxon>Candidatus Iainarchaeota</taxon>
        <taxon>Candidatus Iainarchaeia</taxon>
        <taxon>Candidatus Iainarchaeales</taxon>
        <taxon>Candidatus Iainarchaeaceae</taxon>
        <taxon>Candidatus Iainarchaeum</taxon>
    </lineage>
</organism>
<dbReference type="Proteomes" id="UP000565078">
    <property type="component" value="Unassembled WGS sequence"/>
</dbReference>
<comment type="caution">
    <text evidence="1">The sequence shown here is derived from an EMBL/GenBank/DDBJ whole genome shotgun (WGS) entry which is preliminary data.</text>
</comment>
<protein>
    <recommendedName>
        <fullName evidence="3">Ribosome-associated translation inhibitor RaiA</fullName>
    </recommendedName>
</protein>
<dbReference type="SUPFAM" id="SSF69754">
    <property type="entry name" value="Ribosome binding protein Y (YfiA homologue)"/>
    <property type="match status" value="1"/>
</dbReference>
<evidence type="ECO:0008006" key="3">
    <source>
        <dbReference type="Google" id="ProtNLM"/>
    </source>
</evidence>
<dbReference type="EMBL" id="DUGC01000057">
    <property type="protein sequence ID" value="HIH09762.1"/>
    <property type="molecule type" value="Genomic_DNA"/>
</dbReference>
<gene>
    <name evidence="1" type="ORF">HA254_03765</name>
</gene>
<dbReference type="AlphaFoldDB" id="A0A7J4IWB2"/>
<dbReference type="InterPro" id="IPR036567">
    <property type="entry name" value="RHF-like"/>
</dbReference>
<accession>A0A7J4IWB2</accession>
<sequence>MSISAGFYNTKPLLYPGICIERKINISGMPQGHGIDISQLTSQIEKFYDKLTSRLGGGISLGVHFREFHKQGKREQVETKTSLNTAGIALHASAKEWEAENSLKSALNALEKEAEKVILRKKGK</sequence>
<proteinExistence type="predicted"/>
<evidence type="ECO:0000313" key="1">
    <source>
        <dbReference type="EMBL" id="HIH09762.1"/>
    </source>
</evidence>
<reference evidence="2" key="1">
    <citation type="journal article" date="2020" name="bioRxiv">
        <title>A rank-normalized archaeal taxonomy based on genome phylogeny resolves widespread incomplete and uneven classifications.</title>
        <authorList>
            <person name="Rinke C."/>
            <person name="Chuvochina M."/>
            <person name="Mussig A.J."/>
            <person name="Chaumeil P.-A."/>
            <person name="Waite D.W."/>
            <person name="Whitman W.B."/>
            <person name="Parks D.H."/>
            <person name="Hugenholtz P."/>
        </authorList>
    </citation>
    <scope>NUCLEOTIDE SEQUENCE [LARGE SCALE GENOMIC DNA]</scope>
</reference>
<name>A0A7J4IWB2_9ARCH</name>
<evidence type="ECO:0000313" key="2">
    <source>
        <dbReference type="Proteomes" id="UP000565078"/>
    </source>
</evidence>